<name>A0A835JJE0_9ROSI</name>
<organism evidence="1 2">
    <name type="scientific">Salix dunnii</name>
    <dbReference type="NCBI Taxonomy" id="1413687"/>
    <lineage>
        <taxon>Eukaryota</taxon>
        <taxon>Viridiplantae</taxon>
        <taxon>Streptophyta</taxon>
        <taxon>Embryophyta</taxon>
        <taxon>Tracheophyta</taxon>
        <taxon>Spermatophyta</taxon>
        <taxon>Magnoliopsida</taxon>
        <taxon>eudicotyledons</taxon>
        <taxon>Gunneridae</taxon>
        <taxon>Pentapetalae</taxon>
        <taxon>rosids</taxon>
        <taxon>fabids</taxon>
        <taxon>Malpighiales</taxon>
        <taxon>Salicaceae</taxon>
        <taxon>Saliceae</taxon>
        <taxon>Salix</taxon>
    </lineage>
</organism>
<gene>
    <name evidence="1" type="ORF">SADUNF_Sadunf13G0106100</name>
</gene>
<evidence type="ECO:0000313" key="1">
    <source>
        <dbReference type="EMBL" id="KAF9670797.1"/>
    </source>
</evidence>
<evidence type="ECO:0000313" key="2">
    <source>
        <dbReference type="Proteomes" id="UP000657918"/>
    </source>
</evidence>
<comment type="caution">
    <text evidence="1">The sequence shown here is derived from an EMBL/GenBank/DDBJ whole genome shotgun (WGS) entry which is preliminary data.</text>
</comment>
<dbReference type="AlphaFoldDB" id="A0A835JJE0"/>
<protein>
    <submittedName>
        <fullName evidence="1">Uncharacterized protein</fullName>
    </submittedName>
</protein>
<proteinExistence type="predicted"/>
<accession>A0A835JJE0</accession>
<reference evidence="1 2" key="1">
    <citation type="submission" date="2020-10" db="EMBL/GenBank/DDBJ databases">
        <title>Plant Genome Project.</title>
        <authorList>
            <person name="Zhang R.-G."/>
        </authorList>
    </citation>
    <scope>NUCLEOTIDE SEQUENCE [LARGE SCALE GENOMIC DNA]</scope>
    <source>
        <strain evidence="1">FAFU-HL-1</strain>
        <tissue evidence="1">Leaf</tissue>
    </source>
</reference>
<sequence length="124" mass="14217">MKIILKRSEQLIKGNERRNACKNLTLCMLILMTKILLRRFGRGGMDCEAFGRIVESRGMELNADSFVHLAAEYTRMEVGYEGFSCMSWGSEMPGRCGSRRRTFQILNRETPEIVEVDEDDSDEA</sequence>
<dbReference type="EMBL" id="JADGMS010000013">
    <property type="protein sequence ID" value="KAF9670797.1"/>
    <property type="molecule type" value="Genomic_DNA"/>
</dbReference>
<dbReference type="Proteomes" id="UP000657918">
    <property type="component" value="Unassembled WGS sequence"/>
</dbReference>
<keyword evidence="2" id="KW-1185">Reference proteome</keyword>